<keyword evidence="9" id="KW-1185">Reference proteome</keyword>
<comment type="caution">
    <text evidence="8">The sequence shown here is derived from an EMBL/GenBank/DDBJ whole genome shotgun (WGS) entry which is preliminary data.</text>
</comment>
<gene>
    <name evidence="8" type="ORF">LshimejAT787_1000930</name>
</gene>
<sequence length="390" mass="44379">MALTLQALTFAHQFTTSWLHPAGKKTDRPLHIGVLSSATINAAAIIHPAETHADVLLYGIASRDARTARTHAQAYGFLKSYGSYDELLEDPVVDIVYISTPNGLHFEWAYKSLEAGKHVLLEKPFTSNATEAKKLTAKAEQSGKILMEAFHWQFHPAAHRFRQILEDGRYGKILSTHALMTSTPEVPSGDIRWQYDLAGGSLMDMTYVVSFTRYALQAGTPKEVLSAKARLSKHDPRIDEAMEAAMLFRTKEDYDVHSTVYTDMARGWKLYIIPRLWELPSVKVETETTTIYFYNAMMPHIYHYIAITDKATGRTTYEKQYKGGPQWKDTGETYWSTYRYQLEAFVDKVRGREPAHWVTNQDSILQMETIDEVYKKSGLPLRPTSLRAVE</sequence>
<dbReference type="InterPro" id="IPR050984">
    <property type="entry name" value="Gfo/Idh/MocA_domain"/>
</dbReference>
<feature type="domain" description="GFO/IDH/MocA-like oxidoreductase" evidence="7">
    <location>
        <begin position="160"/>
        <end position="263"/>
    </location>
</feature>
<evidence type="ECO:0000313" key="8">
    <source>
        <dbReference type="EMBL" id="GLB41493.1"/>
    </source>
</evidence>
<dbReference type="InterPro" id="IPR036291">
    <property type="entry name" value="NAD(P)-bd_dom_sf"/>
</dbReference>
<comment type="similarity">
    <text evidence="1">Belongs to the Gfo/Idh/MocA family.</text>
</comment>
<evidence type="ECO:0000256" key="3">
    <source>
        <dbReference type="ARBA" id="ARBA00038984"/>
    </source>
</evidence>
<reference evidence="8" key="1">
    <citation type="submission" date="2022-07" db="EMBL/GenBank/DDBJ databases">
        <title>The genome of Lyophyllum shimeji provides insight into the initial evolution of ectomycorrhizal fungal genome.</title>
        <authorList>
            <person name="Kobayashi Y."/>
            <person name="Shibata T."/>
            <person name="Hirakawa H."/>
            <person name="Shigenobu S."/>
            <person name="Nishiyama T."/>
            <person name="Yamada A."/>
            <person name="Hasebe M."/>
            <person name="Kawaguchi M."/>
        </authorList>
    </citation>
    <scope>NUCLEOTIDE SEQUENCE</scope>
    <source>
        <strain evidence="8">AT787</strain>
    </source>
</reference>
<dbReference type="EC" id="1.1.1.179" evidence="3"/>
<dbReference type="AlphaFoldDB" id="A0A9P3PTW0"/>
<dbReference type="OrthoDB" id="64915at2759"/>
<dbReference type="EMBL" id="BRPK01000010">
    <property type="protein sequence ID" value="GLB41493.1"/>
    <property type="molecule type" value="Genomic_DNA"/>
</dbReference>
<evidence type="ECO:0000256" key="5">
    <source>
        <dbReference type="ARBA" id="ARBA00049233"/>
    </source>
</evidence>
<protein>
    <recommendedName>
        <fullName evidence="3">D-xylose 1-dehydrogenase (NADP(+), D-xylono-1,5-lactone-forming)</fullName>
        <ecNumber evidence="3">1.1.1.179</ecNumber>
    </recommendedName>
    <alternativeName>
        <fullName evidence="4">D-xylose-NADP dehydrogenase</fullName>
    </alternativeName>
</protein>
<evidence type="ECO:0000259" key="7">
    <source>
        <dbReference type="Pfam" id="PF22725"/>
    </source>
</evidence>
<evidence type="ECO:0000256" key="1">
    <source>
        <dbReference type="ARBA" id="ARBA00010928"/>
    </source>
</evidence>
<proteinExistence type="inferred from homology"/>
<feature type="domain" description="Gfo/Idh/MocA-like oxidoreductase N-terminal" evidence="6">
    <location>
        <begin position="51"/>
        <end position="149"/>
    </location>
</feature>
<dbReference type="InterPro" id="IPR000683">
    <property type="entry name" value="Gfo/Idh/MocA-like_OxRdtase_N"/>
</dbReference>
<name>A0A9P3PTW0_LYOSH</name>
<dbReference type="Pfam" id="PF22725">
    <property type="entry name" value="GFO_IDH_MocA_C3"/>
    <property type="match status" value="1"/>
</dbReference>
<dbReference type="PANTHER" id="PTHR22604:SF105">
    <property type="entry name" value="TRANS-1,2-DIHYDROBENZENE-1,2-DIOL DEHYDROGENASE"/>
    <property type="match status" value="1"/>
</dbReference>
<dbReference type="GO" id="GO:0000166">
    <property type="term" value="F:nucleotide binding"/>
    <property type="evidence" value="ECO:0007669"/>
    <property type="project" value="InterPro"/>
</dbReference>
<dbReference type="Pfam" id="PF01408">
    <property type="entry name" value="GFO_IDH_MocA"/>
    <property type="match status" value="1"/>
</dbReference>
<dbReference type="SUPFAM" id="SSF51735">
    <property type="entry name" value="NAD(P)-binding Rossmann-fold domains"/>
    <property type="match status" value="1"/>
</dbReference>
<evidence type="ECO:0000256" key="4">
    <source>
        <dbReference type="ARBA" id="ARBA00042988"/>
    </source>
</evidence>
<evidence type="ECO:0000313" key="9">
    <source>
        <dbReference type="Proteomes" id="UP001063166"/>
    </source>
</evidence>
<organism evidence="8 9">
    <name type="scientific">Lyophyllum shimeji</name>
    <name type="common">Hon-shimeji</name>
    <name type="synonym">Tricholoma shimeji</name>
    <dbReference type="NCBI Taxonomy" id="47721"/>
    <lineage>
        <taxon>Eukaryota</taxon>
        <taxon>Fungi</taxon>
        <taxon>Dikarya</taxon>
        <taxon>Basidiomycota</taxon>
        <taxon>Agaricomycotina</taxon>
        <taxon>Agaricomycetes</taxon>
        <taxon>Agaricomycetidae</taxon>
        <taxon>Agaricales</taxon>
        <taxon>Tricholomatineae</taxon>
        <taxon>Lyophyllaceae</taxon>
        <taxon>Lyophyllum</taxon>
    </lineage>
</organism>
<accession>A0A9P3PTW0</accession>
<dbReference type="PANTHER" id="PTHR22604">
    <property type="entry name" value="OXIDOREDUCTASES"/>
    <property type="match status" value="1"/>
</dbReference>
<evidence type="ECO:0000259" key="6">
    <source>
        <dbReference type="Pfam" id="PF01408"/>
    </source>
</evidence>
<comment type="catalytic activity">
    <reaction evidence="5">
        <text>D-xylose + NADP(+) = D-xylono-1,5-lactone + NADPH + H(+)</text>
        <dbReference type="Rhea" id="RHEA:22000"/>
        <dbReference type="ChEBI" id="CHEBI:15378"/>
        <dbReference type="ChEBI" id="CHEBI:15867"/>
        <dbReference type="ChEBI" id="CHEBI:53455"/>
        <dbReference type="ChEBI" id="CHEBI:57783"/>
        <dbReference type="ChEBI" id="CHEBI:58349"/>
        <dbReference type="EC" id="1.1.1.179"/>
    </reaction>
</comment>
<dbReference type="Gene3D" id="3.30.360.10">
    <property type="entry name" value="Dihydrodipicolinate Reductase, domain 2"/>
    <property type="match status" value="1"/>
</dbReference>
<dbReference type="Proteomes" id="UP001063166">
    <property type="component" value="Unassembled WGS sequence"/>
</dbReference>
<keyword evidence="2" id="KW-0560">Oxidoreductase</keyword>
<dbReference type="InterPro" id="IPR055170">
    <property type="entry name" value="GFO_IDH_MocA-like_dom"/>
</dbReference>
<dbReference type="SUPFAM" id="SSF55347">
    <property type="entry name" value="Glyceraldehyde-3-phosphate dehydrogenase-like, C-terminal domain"/>
    <property type="match status" value="1"/>
</dbReference>
<dbReference type="GO" id="GO:0047837">
    <property type="term" value="F:D-xylose 1-dehydrogenase (NADP+) activity"/>
    <property type="evidence" value="ECO:0007669"/>
    <property type="project" value="UniProtKB-EC"/>
</dbReference>
<dbReference type="Gene3D" id="3.40.50.720">
    <property type="entry name" value="NAD(P)-binding Rossmann-like Domain"/>
    <property type="match status" value="1"/>
</dbReference>
<evidence type="ECO:0000256" key="2">
    <source>
        <dbReference type="ARBA" id="ARBA00023002"/>
    </source>
</evidence>